<dbReference type="GO" id="GO:0003677">
    <property type="term" value="F:DNA binding"/>
    <property type="evidence" value="ECO:0007669"/>
    <property type="project" value="UniProtKB-UniRule"/>
</dbReference>
<evidence type="ECO:0000256" key="4">
    <source>
        <dbReference type="ARBA" id="ARBA00023172"/>
    </source>
</evidence>
<proteinExistence type="inferred from homology"/>
<protein>
    <recommendedName>
        <fullName evidence="10">Integrase</fullName>
    </recommendedName>
</protein>
<evidence type="ECO:0008006" key="10">
    <source>
        <dbReference type="Google" id="ProtNLM"/>
    </source>
</evidence>
<dbReference type="AlphaFoldDB" id="A0A252AYN6"/>
<evidence type="ECO:0000259" key="6">
    <source>
        <dbReference type="PROSITE" id="PS51898"/>
    </source>
</evidence>
<dbReference type="Gene3D" id="1.10.150.130">
    <property type="match status" value="1"/>
</dbReference>
<dbReference type="PANTHER" id="PTHR30349:SF64">
    <property type="entry name" value="PROPHAGE INTEGRASE INTD-RELATED"/>
    <property type="match status" value="1"/>
</dbReference>
<evidence type="ECO:0000256" key="5">
    <source>
        <dbReference type="PROSITE-ProRule" id="PRU01248"/>
    </source>
</evidence>
<keyword evidence="4" id="KW-0233">DNA recombination</keyword>
<dbReference type="InterPro" id="IPR011010">
    <property type="entry name" value="DNA_brk_join_enz"/>
</dbReference>
<evidence type="ECO:0000256" key="1">
    <source>
        <dbReference type="ARBA" id="ARBA00008857"/>
    </source>
</evidence>
<dbReference type="PANTHER" id="PTHR30349">
    <property type="entry name" value="PHAGE INTEGRASE-RELATED"/>
    <property type="match status" value="1"/>
</dbReference>
<dbReference type="RefSeq" id="WP_256940590.1">
    <property type="nucleotide sequence ID" value="NZ_JBJJWX010000004.1"/>
</dbReference>
<organism evidence="8 9">
    <name type="scientific">Acetobacter indonesiensis</name>
    <dbReference type="NCBI Taxonomy" id="104101"/>
    <lineage>
        <taxon>Bacteria</taxon>
        <taxon>Pseudomonadati</taxon>
        <taxon>Pseudomonadota</taxon>
        <taxon>Alphaproteobacteria</taxon>
        <taxon>Acetobacterales</taxon>
        <taxon>Acetobacteraceae</taxon>
        <taxon>Acetobacter</taxon>
    </lineage>
</organism>
<keyword evidence="2" id="KW-0229">DNA integration</keyword>
<feature type="domain" description="Tyr recombinase" evidence="6">
    <location>
        <begin position="166"/>
        <end position="336"/>
    </location>
</feature>
<sequence>MTVIRLKYVHKFPGRNGKARYYLRKPGHKQAKLPDPSSPEFYSEYQRLLHGGAEKIVVGRPLEGSLIDLINKWRSSHKYASIKDSTKAVYDRLLNRIADMDCAQGSARHMGTQNIRFIMRQYEGSSPTTANRMLSLLSAMMDYAIDIGWRETNPAYGIKRLKIKSEGLHSWSDQEIAQFQSRWPTGSKPRLAFALLLYTGQRRSDVVRMRPDDVSGGCISVIQQKTGSRLFIPIHQALDAEIMAWNGDQNGTFLATESGRPFSVNGFYNVFADWCQEAGLPKGCSPHGLRKAAARLLAEAGCTTHQIASITGHKTLSEVERYTRAVEQKRLAKEAMIKIS</sequence>
<dbReference type="EMBL" id="JOPA01000002">
    <property type="protein sequence ID" value="OUI96904.1"/>
    <property type="molecule type" value="Genomic_DNA"/>
</dbReference>
<dbReference type="InterPro" id="IPR010998">
    <property type="entry name" value="Integrase_recombinase_N"/>
</dbReference>
<evidence type="ECO:0000256" key="2">
    <source>
        <dbReference type="ARBA" id="ARBA00022908"/>
    </source>
</evidence>
<dbReference type="GO" id="GO:0015074">
    <property type="term" value="P:DNA integration"/>
    <property type="evidence" value="ECO:0007669"/>
    <property type="project" value="UniProtKB-KW"/>
</dbReference>
<reference evidence="9" key="1">
    <citation type="submission" date="2014-06" db="EMBL/GenBank/DDBJ databases">
        <authorList>
            <person name="Winans N.J."/>
            <person name="Newell P.D."/>
            <person name="Douglas A.E."/>
        </authorList>
    </citation>
    <scope>NUCLEOTIDE SEQUENCE [LARGE SCALE GENOMIC DNA]</scope>
</reference>
<comment type="caution">
    <text evidence="8">The sequence shown here is derived from an EMBL/GenBank/DDBJ whole genome shotgun (WGS) entry which is preliminary data.</text>
</comment>
<evidence type="ECO:0000313" key="8">
    <source>
        <dbReference type="EMBL" id="OUI96904.1"/>
    </source>
</evidence>
<keyword evidence="3 5" id="KW-0238">DNA-binding</keyword>
<dbReference type="InterPro" id="IPR044068">
    <property type="entry name" value="CB"/>
</dbReference>
<dbReference type="InterPro" id="IPR013762">
    <property type="entry name" value="Integrase-like_cat_sf"/>
</dbReference>
<dbReference type="Pfam" id="PF00589">
    <property type="entry name" value="Phage_integrase"/>
    <property type="match status" value="1"/>
</dbReference>
<feature type="domain" description="Core-binding (CB)" evidence="7">
    <location>
        <begin position="64"/>
        <end position="145"/>
    </location>
</feature>
<dbReference type="PROSITE" id="PS51900">
    <property type="entry name" value="CB"/>
    <property type="match status" value="1"/>
</dbReference>
<dbReference type="InterPro" id="IPR050090">
    <property type="entry name" value="Tyrosine_recombinase_XerCD"/>
</dbReference>
<dbReference type="Gene3D" id="1.10.443.10">
    <property type="entry name" value="Intergrase catalytic core"/>
    <property type="match status" value="1"/>
</dbReference>
<evidence type="ECO:0000256" key="3">
    <source>
        <dbReference type="ARBA" id="ARBA00023125"/>
    </source>
</evidence>
<evidence type="ECO:0000313" key="9">
    <source>
        <dbReference type="Proteomes" id="UP000194641"/>
    </source>
</evidence>
<comment type="similarity">
    <text evidence="1">Belongs to the 'phage' integrase family.</text>
</comment>
<dbReference type="GO" id="GO:0006310">
    <property type="term" value="P:DNA recombination"/>
    <property type="evidence" value="ECO:0007669"/>
    <property type="project" value="UniProtKB-KW"/>
</dbReference>
<gene>
    <name evidence="8" type="ORF">HK17_06620</name>
</gene>
<dbReference type="PROSITE" id="PS51898">
    <property type="entry name" value="TYR_RECOMBINASE"/>
    <property type="match status" value="1"/>
</dbReference>
<evidence type="ECO:0000259" key="7">
    <source>
        <dbReference type="PROSITE" id="PS51900"/>
    </source>
</evidence>
<dbReference type="Proteomes" id="UP000194641">
    <property type="component" value="Unassembled WGS sequence"/>
</dbReference>
<dbReference type="SUPFAM" id="SSF56349">
    <property type="entry name" value="DNA breaking-rejoining enzymes"/>
    <property type="match status" value="1"/>
</dbReference>
<dbReference type="InterPro" id="IPR002104">
    <property type="entry name" value="Integrase_catalytic"/>
</dbReference>
<accession>A0A252AYN6</accession>
<name>A0A252AYN6_9PROT</name>